<dbReference type="InterPro" id="IPR048254">
    <property type="entry name" value="CDP_ALCOHOL_P_TRANSF_CS"/>
</dbReference>
<dbReference type="EMBL" id="JACHGN010000006">
    <property type="protein sequence ID" value="MBB5133489.1"/>
    <property type="molecule type" value="Genomic_DNA"/>
</dbReference>
<comment type="similarity">
    <text evidence="2">Belongs to the CDP-alcohol phosphatidyltransferase class-I family.</text>
</comment>
<evidence type="ECO:0000313" key="5">
    <source>
        <dbReference type="Proteomes" id="UP000578449"/>
    </source>
</evidence>
<dbReference type="InterPro" id="IPR043130">
    <property type="entry name" value="CDP-OH_PTrfase_TM_dom"/>
</dbReference>
<feature type="transmembrane region" description="Helical" evidence="3">
    <location>
        <begin position="185"/>
        <end position="203"/>
    </location>
</feature>
<dbReference type="InterPro" id="IPR000462">
    <property type="entry name" value="CDP-OH_P_trans"/>
</dbReference>
<keyword evidence="1 2" id="KW-0808">Transferase</keyword>
<gene>
    <name evidence="4" type="ORF">HNP84_003215</name>
</gene>
<organism evidence="4 5">
    <name type="scientific">Thermocatellispora tengchongensis</name>
    <dbReference type="NCBI Taxonomy" id="1073253"/>
    <lineage>
        <taxon>Bacteria</taxon>
        <taxon>Bacillati</taxon>
        <taxon>Actinomycetota</taxon>
        <taxon>Actinomycetes</taxon>
        <taxon>Streptosporangiales</taxon>
        <taxon>Streptosporangiaceae</taxon>
        <taxon>Thermocatellispora</taxon>
    </lineage>
</organism>
<evidence type="ECO:0000256" key="1">
    <source>
        <dbReference type="ARBA" id="ARBA00022679"/>
    </source>
</evidence>
<keyword evidence="3" id="KW-1133">Transmembrane helix</keyword>
<evidence type="ECO:0000313" key="4">
    <source>
        <dbReference type="EMBL" id="MBB5133489.1"/>
    </source>
</evidence>
<dbReference type="PROSITE" id="PS00379">
    <property type="entry name" value="CDP_ALCOHOL_P_TRANSF"/>
    <property type="match status" value="1"/>
</dbReference>
<feature type="transmembrane region" description="Helical" evidence="3">
    <location>
        <begin position="210"/>
        <end position="227"/>
    </location>
</feature>
<dbReference type="GO" id="GO:0008654">
    <property type="term" value="P:phospholipid biosynthetic process"/>
    <property type="evidence" value="ECO:0007669"/>
    <property type="project" value="InterPro"/>
</dbReference>
<feature type="transmembrane region" description="Helical" evidence="3">
    <location>
        <begin position="140"/>
        <end position="165"/>
    </location>
</feature>
<evidence type="ECO:0000256" key="3">
    <source>
        <dbReference type="SAM" id="Phobius"/>
    </source>
</evidence>
<protein>
    <submittedName>
        <fullName evidence="4">Phosphatidylglycerophosphate synthase</fullName>
    </submittedName>
</protein>
<name>A0A840P3C8_9ACTN</name>
<feature type="transmembrane region" description="Helical" evidence="3">
    <location>
        <begin position="39"/>
        <end position="60"/>
    </location>
</feature>
<sequence>MRIPTGRPVAAVAREPVAGAALQAVLLVVLHAWAGLHPAGWAAGAGYAAALSALLVRALLRSGERSLGPAGIVTLVRAELAGGVTALVVSAAFAPGVPRAPIVALGAAVLLLDWADGQVARRTGTETALGARFDMEVDAFLILVLSAYAAASAGPWALAIGLMRYAWVAAGRAAPWLRAPLPPSLARKAVAAVQGIVLVAAAAGVTPRPVTTAMVAAALALLAWSFGRDGVGLWRTRHRPSSG</sequence>
<proteinExistence type="inferred from homology"/>
<dbReference type="Gene3D" id="1.20.120.1760">
    <property type="match status" value="1"/>
</dbReference>
<dbReference type="GO" id="GO:0016780">
    <property type="term" value="F:phosphotransferase activity, for other substituted phosphate groups"/>
    <property type="evidence" value="ECO:0007669"/>
    <property type="project" value="InterPro"/>
</dbReference>
<feature type="transmembrane region" description="Helical" evidence="3">
    <location>
        <begin position="72"/>
        <end position="94"/>
    </location>
</feature>
<reference evidence="4 5" key="1">
    <citation type="submission" date="2020-08" db="EMBL/GenBank/DDBJ databases">
        <title>Genomic Encyclopedia of Type Strains, Phase IV (KMG-IV): sequencing the most valuable type-strain genomes for metagenomic binning, comparative biology and taxonomic classification.</title>
        <authorList>
            <person name="Goeker M."/>
        </authorList>
    </citation>
    <scope>NUCLEOTIDE SEQUENCE [LARGE SCALE GENOMIC DNA]</scope>
    <source>
        <strain evidence="4 5">DSM 45615</strain>
    </source>
</reference>
<keyword evidence="3" id="KW-0812">Transmembrane</keyword>
<accession>A0A840P3C8</accession>
<dbReference type="AlphaFoldDB" id="A0A840P3C8"/>
<keyword evidence="5" id="KW-1185">Reference proteome</keyword>
<dbReference type="GO" id="GO:0016020">
    <property type="term" value="C:membrane"/>
    <property type="evidence" value="ECO:0007669"/>
    <property type="project" value="InterPro"/>
</dbReference>
<feature type="transmembrane region" description="Helical" evidence="3">
    <location>
        <begin position="12"/>
        <end position="33"/>
    </location>
</feature>
<evidence type="ECO:0000256" key="2">
    <source>
        <dbReference type="RuleBase" id="RU003750"/>
    </source>
</evidence>
<keyword evidence="3" id="KW-0472">Membrane</keyword>
<dbReference type="Proteomes" id="UP000578449">
    <property type="component" value="Unassembled WGS sequence"/>
</dbReference>
<comment type="caution">
    <text evidence="4">The sequence shown here is derived from an EMBL/GenBank/DDBJ whole genome shotgun (WGS) entry which is preliminary data.</text>
</comment>
<dbReference type="Pfam" id="PF01066">
    <property type="entry name" value="CDP-OH_P_transf"/>
    <property type="match status" value="1"/>
</dbReference>
<dbReference type="RefSeq" id="WP_246518200.1">
    <property type="nucleotide sequence ID" value="NZ_BAABIX010000001.1"/>
</dbReference>